<feature type="transmembrane region" description="Helical" evidence="9">
    <location>
        <begin position="179"/>
        <end position="200"/>
    </location>
</feature>
<evidence type="ECO:0000256" key="7">
    <source>
        <dbReference type="ARBA" id="ARBA00023136"/>
    </source>
</evidence>
<organism evidence="11 12">
    <name type="scientific">Microbotryum intermedium</name>
    <dbReference type="NCBI Taxonomy" id="269621"/>
    <lineage>
        <taxon>Eukaryota</taxon>
        <taxon>Fungi</taxon>
        <taxon>Dikarya</taxon>
        <taxon>Basidiomycota</taxon>
        <taxon>Pucciniomycotina</taxon>
        <taxon>Microbotryomycetes</taxon>
        <taxon>Microbotryales</taxon>
        <taxon>Microbotryaceae</taxon>
        <taxon>Microbotryum</taxon>
    </lineage>
</organism>
<name>A0A238FGE5_9BASI</name>
<dbReference type="PANTHER" id="PTHR31595">
    <property type="entry name" value="LONG-CHAIN-ALCOHOL O-FATTY-ACYLTRANSFERASE 3-RELATED"/>
    <property type="match status" value="1"/>
</dbReference>
<dbReference type="GO" id="GO:0006629">
    <property type="term" value="P:lipid metabolic process"/>
    <property type="evidence" value="ECO:0007669"/>
    <property type="project" value="InterPro"/>
</dbReference>
<protein>
    <submittedName>
        <fullName evidence="11">BQ2448_4949 protein</fullName>
    </submittedName>
</protein>
<proteinExistence type="inferred from homology"/>
<evidence type="ECO:0000313" key="11">
    <source>
        <dbReference type="EMBL" id="SCV72255.1"/>
    </source>
</evidence>
<keyword evidence="7 9" id="KW-0472">Membrane</keyword>
<dbReference type="InterPro" id="IPR044851">
    <property type="entry name" value="Wax_synthase"/>
</dbReference>
<dbReference type="AlphaFoldDB" id="A0A238FGE5"/>
<accession>A0A238FGE5</accession>
<keyword evidence="4" id="KW-0808">Transferase</keyword>
<evidence type="ECO:0000256" key="6">
    <source>
        <dbReference type="ARBA" id="ARBA00022989"/>
    </source>
</evidence>
<dbReference type="GO" id="GO:0008374">
    <property type="term" value="F:O-acyltransferase activity"/>
    <property type="evidence" value="ECO:0007669"/>
    <property type="project" value="InterPro"/>
</dbReference>
<dbReference type="OrthoDB" id="1077582at2759"/>
<evidence type="ECO:0000256" key="8">
    <source>
        <dbReference type="SAM" id="MobiDB-lite"/>
    </source>
</evidence>
<dbReference type="EMBL" id="FMSP01000008">
    <property type="protein sequence ID" value="SCV72255.1"/>
    <property type="molecule type" value="Genomic_DNA"/>
</dbReference>
<feature type="transmembrane region" description="Helical" evidence="9">
    <location>
        <begin position="402"/>
        <end position="420"/>
    </location>
</feature>
<dbReference type="Proteomes" id="UP000198372">
    <property type="component" value="Unassembled WGS sequence"/>
</dbReference>
<dbReference type="Pfam" id="PF13813">
    <property type="entry name" value="MBOAT_2"/>
    <property type="match status" value="1"/>
</dbReference>
<comment type="similarity">
    <text evidence="3">Belongs to the wax synthase family.</text>
</comment>
<feature type="transmembrane region" description="Helical" evidence="9">
    <location>
        <begin position="432"/>
        <end position="451"/>
    </location>
</feature>
<dbReference type="InterPro" id="IPR032805">
    <property type="entry name" value="Wax_synthase_dom"/>
</dbReference>
<evidence type="ECO:0000313" key="12">
    <source>
        <dbReference type="Proteomes" id="UP000198372"/>
    </source>
</evidence>
<dbReference type="PANTHER" id="PTHR31595:SF57">
    <property type="entry name" value="OS04G0481900 PROTEIN"/>
    <property type="match status" value="1"/>
</dbReference>
<evidence type="ECO:0000256" key="2">
    <source>
        <dbReference type="ARBA" id="ARBA00005179"/>
    </source>
</evidence>
<keyword evidence="5 9" id="KW-0812">Transmembrane</keyword>
<evidence type="ECO:0000256" key="9">
    <source>
        <dbReference type="SAM" id="Phobius"/>
    </source>
</evidence>
<evidence type="ECO:0000256" key="1">
    <source>
        <dbReference type="ARBA" id="ARBA00004141"/>
    </source>
</evidence>
<keyword evidence="12" id="KW-1185">Reference proteome</keyword>
<evidence type="ECO:0000256" key="4">
    <source>
        <dbReference type="ARBA" id="ARBA00022679"/>
    </source>
</evidence>
<feature type="transmembrane region" description="Helical" evidence="9">
    <location>
        <begin position="26"/>
        <end position="45"/>
    </location>
</feature>
<dbReference type="STRING" id="269621.A0A238FGE5"/>
<feature type="region of interest" description="Disordered" evidence="8">
    <location>
        <begin position="135"/>
        <end position="159"/>
    </location>
</feature>
<dbReference type="GO" id="GO:0016020">
    <property type="term" value="C:membrane"/>
    <property type="evidence" value="ECO:0007669"/>
    <property type="project" value="UniProtKB-SubCell"/>
</dbReference>
<gene>
    <name evidence="11" type="ORF">BQ2448_4949</name>
</gene>
<feature type="domain" description="Wax synthase" evidence="10">
    <location>
        <begin position="326"/>
        <end position="391"/>
    </location>
</feature>
<evidence type="ECO:0000259" key="10">
    <source>
        <dbReference type="Pfam" id="PF13813"/>
    </source>
</evidence>
<evidence type="ECO:0000256" key="5">
    <source>
        <dbReference type="ARBA" id="ARBA00022692"/>
    </source>
</evidence>
<feature type="transmembrane region" description="Helical" evidence="9">
    <location>
        <begin position="220"/>
        <end position="243"/>
    </location>
</feature>
<feature type="transmembrane region" description="Helical" evidence="9">
    <location>
        <begin position="51"/>
        <end position="69"/>
    </location>
</feature>
<reference evidence="12" key="1">
    <citation type="submission" date="2016-09" db="EMBL/GenBank/DDBJ databases">
        <authorList>
            <person name="Jeantristanb JTB J.-T."/>
            <person name="Ricardo R."/>
        </authorList>
    </citation>
    <scope>NUCLEOTIDE SEQUENCE [LARGE SCALE GENOMIC DNA]</scope>
</reference>
<keyword evidence="6 9" id="KW-1133">Transmembrane helix</keyword>
<evidence type="ECO:0000256" key="3">
    <source>
        <dbReference type="ARBA" id="ARBA00007282"/>
    </source>
</evidence>
<comment type="pathway">
    <text evidence="2">Secondary metabolite biosynthesis.</text>
</comment>
<comment type="subcellular location">
    <subcellularLocation>
        <location evidence="1">Membrane</location>
        <topology evidence="1">Multi-pass membrane protein</topology>
    </subcellularLocation>
</comment>
<sequence length="459" mass="51264">MTELRSFLSEANIALLRGGARGPIECGTTIVVILSLLALLLHPVFPARLSRLARLLITPLGLYYCSLFIRLGGFGLRQTSVVLEQIAAFFGRFAALRVLEWGLAIDTRPYTWVGFDDQGYTRMFVDTEEKSLGVPKAAEELEPEPETLNRKSKKKDSSLITRERMEDIRTRMAANDTPICIILSTAHLILSLRGIGYAFAPPRRSLAPPPHLSFDLKRPAPFIATSLLSIFLAAASASGGVALTRWTPKMVEADLLRWFPSIPSLVLDYFAVWPVGVGAFFLIIGLSNLSLQVVAYADLVMREASRRLPGIPKSLRLAPFDPREYPPMFQTRLATSVSQAWSECWHQLVARPFRALALNPVMRIFKAVVGRDFARAMGLLASFALSAWLHEDYIPRTDATFWARYGSWIYFALQAMAIISEQMFTKWTGRKVRGWVGLLWTVLFSILSGALRLRAASVL</sequence>
<feature type="transmembrane region" description="Helical" evidence="9">
    <location>
        <begin position="373"/>
        <end position="390"/>
    </location>
</feature>